<dbReference type="OrthoDB" id="92877at2"/>
<accession>A0A5J5HPQ2</accession>
<sequence>MIPIPGQLISIASEIISIPPQFDIFGPNFRETSSLSANDFQDVVTLLKRQRQVNNPTVSDQQNHQFETDYNDIAELTLVNTEARQHPLEDYVVIMESAK</sequence>
<dbReference type="AlphaFoldDB" id="A0A5J5HPQ2"/>
<evidence type="ECO:0000313" key="2">
    <source>
        <dbReference type="Proteomes" id="UP000326671"/>
    </source>
</evidence>
<proteinExistence type="predicted"/>
<name>A0A5J5HPQ2_9BACI</name>
<dbReference type="EMBL" id="VYKL01000021">
    <property type="protein sequence ID" value="KAA9022934.1"/>
    <property type="molecule type" value="Genomic_DNA"/>
</dbReference>
<protein>
    <submittedName>
        <fullName evidence="1">Uncharacterized protein</fullName>
    </submittedName>
</protein>
<evidence type="ECO:0000313" key="1">
    <source>
        <dbReference type="EMBL" id="KAA9022934.1"/>
    </source>
</evidence>
<keyword evidence="2" id="KW-1185">Reference proteome</keyword>
<dbReference type="Proteomes" id="UP000326671">
    <property type="component" value="Unassembled WGS sequence"/>
</dbReference>
<gene>
    <name evidence="1" type="ORF">F4V44_14450</name>
</gene>
<comment type="caution">
    <text evidence="1">The sequence shown here is derived from an EMBL/GenBank/DDBJ whole genome shotgun (WGS) entry which is preliminary data.</text>
</comment>
<dbReference type="RefSeq" id="WP_150440726.1">
    <property type="nucleotide sequence ID" value="NZ_VYKL01000021.1"/>
</dbReference>
<organism evidence="1 2">
    <name type="scientific">Niallia endozanthoxylica</name>
    <dbReference type="NCBI Taxonomy" id="2036016"/>
    <lineage>
        <taxon>Bacteria</taxon>
        <taxon>Bacillati</taxon>
        <taxon>Bacillota</taxon>
        <taxon>Bacilli</taxon>
        <taxon>Bacillales</taxon>
        <taxon>Bacillaceae</taxon>
        <taxon>Niallia</taxon>
    </lineage>
</organism>
<reference evidence="1 2" key="1">
    <citation type="submission" date="2019-09" db="EMBL/GenBank/DDBJ databases">
        <title>Whole genome sequences of isolates from the Mars Exploration Rovers.</title>
        <authorList>
            <person name="Seuylemezian A."/>
            <person name="Vaishampayan P."/>
        </authorList>
    </citation>
    <scope>NUCLEOTIDE SEQUENCE [LARGE SCALE GENOMIC DNA]</scope>
    <source>
        <strain evidence="1 2">MER_TA_151</strain>
    </source>
</reference>